<organism evidence="6">
    <name type="scientific">Auxenochlorella protothecoides</name>
    <name type="common">Green microalga</name>
    <name type="synonym">Chlorella protothecoides</name>
    <dbReference type="NCBI Taxonomy" id="3075"/>
    <lineage>
        <taxon>Eukaryota</taxon>
        <taxon>Viridiplantae</taxon>
        <taxon>Chlorophyta</taxon>
        <taxon>core chlorophytes</taxon>
        <taxon>Trebouxiophyceae</taxon>
        <taxon>Chlorellales</taxon>
        <taxon>Chlorellaceae</taxon>
        <taxon>Auxenochlorella</taxon>
    </lineage>
</organism>
<dbReference type="SUPFAM" id="SSF54928">
    <property type="entry name" value="RNA-binding domain, RBD"/>
    <property type="match status" value="2"/>
</dbReference>
<protein>
    <recommendedName>
        <fullName evidence="5">RRM domain-containing protein</fullName>
    </recommendedName>
</protein>
<sequence length="521" mass="51915">MAEALSSEQTQRSLWLGDLPHWVDESHLFNIFVVTGQLVSVKLIRNRSSGQSEGYAFLEFRTHEGAAHILSHWNGQPFPNDPTQVFRLNWAAYGVGKATPSGEDHSLFVGDLAPDVTDLILQEYFRQFYSSVRSAKVITDAGTGRSKGYGFVRFLSEEQRDAALEGMGGHFLSNRPIRVHLATAKKNANATTASSLQAPHPSDFDTSNTTLFIGGLSGGVTEDELRAVFGRFGDIIYVKIPAGKGCGFVQFVLRVAAEQALAAMNGQALGGGAIRISWGRSSSRAAGAAALGGAAGFPPPAAAAADPRAFSLYDPGLAAAAHAQHVAAGYGQFAPALLAAGGGGAGVVAGEAYAGAFGMPPALQASAAGGGPSAADFYHAFQAHGNGLGGRFGGLARAGAGAGGNAPGVPSAPTPIPTAPGSNAGASLASAGSGPAGDALGLGGGVASSAPAVLHGSGKSRGGSPQSAPGGEEGPGKPAPSGIDVGKISAAFGVKPGPAAAQAVRGGAGGLGPGLFASFLG</sequence>
<evidence type="ECO:0000256" key="4">
    <source>
        <dbReference type="SAM" id="MobiDB-lite"/>
    </source>
</evidence>
<dbReference type="CDD" id="cd12345">
    <property type="entry name" value="RRM2_SECp43_like"/>
    <property type="match status" value="1"/>
</dbReference>
<dbReference type="AlphaFoldDB" id="A0A1D1ZP16"/>
<dbReference type="Pfam" id="PF00076">
    <property type="entry name" value="RRM_1"/>
    <property type="match status" value="3"/>
</dbReference>
<proteinExistence type="predicted"/>
<feature type="domain" description="RRM" evidence="5">
    <location>
        <begin position="12"/>
        <end position="93"/>
    </location>
</feature>
<name>A0A1D1ZP16_AUXPR</name>
<dbReference type="GO" id="GO:0003729">
    <property type="term" value="F:mRNA binding"/>
    <property type="evidence" value="ECO:0007669"/>
    <property type="project" value="InterPro"/>
</dbReference>
<dbReference type="InterPro" id="IPR035979">
    <property type="entry name" value="RBD_domain_sf"/>
</dbReference>
<evidence type="ECO:0000259" key="5">
    <source>
        <dbReference type="PROSITE" id="PS50102"/>
    </source>
</evidence>
<evidence type="ECO:0000256" key="1">
    <source>
        <dbReference type="ARBA" id="ARBA00022737"/>
    </source>
</evidence>
<keyword evidence="1" id="KW-0677">Repeat</keyword>
<feature type="domain" description="RRM" evidence="5">
    <location>
        <begin position="209"/>
        <end position="281"/>
    </location>
</feature>
<evidence type="ECO:0000256" key="3">
    <source>
        <dbReference type="PROSITE-ProRule" id="PRU00176"/>
    </source>
</evidence>
<gene>
    <name evidence="6" type="ORF">g.9460</name>
</gene>
<dbReference type="SMART" id="SM00360">
    <property type="entry name" value="RRM"/>
    <property type="match status" value="3"/>
</dbReference>
<dbReference type="InterPro" id="IPR012677">
    <property type="entry name" value="Nucleotide-bd_a/b_plait_sf"/>
</dbReference>
<dbReference type="InterPro" id="IPR050825">
    <property type="entry name" value="RBM42_RBP45_47-like"/>
</dbReference>
<feature type="compositionally biased region" description="Low complexity" evidence="4">
    <location>
        <begin position="419"/>
        <end position="430"/>
    </location>
</feature>
<reference evidence="6" key="1">
    <citation type="submission" date="2015-08" db="EMBL/GenBank/DDBJ databases">
        <authorList>
            <person name="Babu N.S."/>
            <person name="Beckwith C.J."/>
            <person name="Beseler K.G."/>
            <person name="Brison A."/>
            <person name="Carone J.V."/>
            <person name="Caskin T.P."/>
            <person name="Diamond M."/>
            <person name="Durham M.E."/>
            <person name="Foxe J.M."/>
            <person name="Go M."/>
            <person name="Henderson B.A."/>
            <person name="Jones I.B."/>
            <person name="McGettigan J.A."/>
            <person name="Micheletti S.J."/>
            <person name="Nasrallah M.E."/>
            <person name="Ortiz D."/>
            <person name="Piller C.R."/>
            <person name="Privatt S.R."/>
            <person name="Schneider S.L."/>
            <person name="Sharp S."/>
            <person name="Smith T.C."/>
            <person name="Stanton J.D."/>
            <person name="Ullery H.E."/>
            <person name="Wilson R.J."/>
            <person name="Serrano M.G."/>
            <person name="Buck G."/>
            <person name="Lee V."/>
            <person name="Wang Y."/>
            <person name="Carvalho R."/>
            <person name="Voegtly L."/>
            <person name="Shi R."/>
            <person name="Duckworth R."/>
            <person name="Johnson A."/>
            <person name="Loviza R."/>
            <person name="Walstead R."/>
            <person name="Shah Z."/>
            <person name="Kiflezghi M."/>
            <person name="Wade K."/>
            <person name="Ball S.L."/>
            <person name="Bradley K.W."/>
            <person name="Asai D.J."/>
            <person name="Bowman C.A."/>
            <person name="Russell D.A."/>
            <person name="Pope W.H."/>
            <person name="Jacobs-Sera D."/>
            <person name="Hendrix R.W."/>
            <person name="Hatfull G.F."/>
        </authorList>
    </citation>
    <scope>NUCLEOTIDE SEQUENCE</scope>
</reference>
<evidence type="ECO:0000313" key="6">
    <source>
        <dbReference type="EMBL" id="JAT68724.1"/>
    </source>
</evidence>
<evidence type="ECO:0000256" key="2">
    <source>
        <dbReference type="ARBA" id="ARBA00022884"/>
    </source>
</evidence>
<dbReference type="Gene3D" id="3.30.70.330">
    <property type="match status" value="3"/>
</dbReference>
<dbReference type="PANTHER" id="PTHR47640:SF10">
    <property type="entry name" value="TRNA SELENOCYSTEINE 1-ASSOCIATED PROTEIN 1-RELATED"/>
    <property type="match status" value="1"/>
</dbReference>
<keyword evidence="2 3" id="KW-0694">RNA-binding</keyword>
<dbReference type="CDD" id="cd12344">
    <property type="entry name" value="RRM1_SECp43_like"/>
    <property type="match status" value="1"/>
</dbReference>
<dbReference type="EMBL" id="GDKF01009898">
    <property type="protein sequence ID" value="JAT68724.1"/>
    <property type="molecule type" value="Transcribed_RNA"/>
</dbReference>
<dbReference type="FunFam" id="3.30.70.330:FF:000159">
    <property type="entry name" value="tRNA selenocysteine 1-associated protein 1"/>
    <property type="match status" value="1"/>
</dbReference>
<dbReference type="InterPro" id="IPR000504">
    <property type="entry name" value="RRM_dom"/>
</dbReference>
<feature type="domain" description="RRM" evidence="5">
    <location>
        <begin position="105"/>
        <end position="184"/>
    </location>
</feature>
<accession>A0A1D1ZP16</accession>
<dbReference type="GO" id="GO:0005829">
    <property type="term" value="C:cytosol"/>
    <property type="evidence" value="ECO:0007669"/>
    <property type="project" value="TreeGrafter"/>
</dbReference>
<feature type="region of interest" description="Disordered" evidence="4">
    <location>
        <begin position="451"/>
        <end position="485"/>
    </location>
</feature>
<feature type="region of interest" description="Disordered" evidence="4">
    <location>
        <begin position="400"/>
        <end position="430"/>
    </location>
</feature>
<dbReference type="PROSITE" id="PS50102">
    <property type="entry name" value="RRM"/>
    <property type="match status" value="3"/>
</dbReference>
<dbReference type="PANTHER" id="PTHR47640">
    <property type="entry name" value="TRNA SELENOCYSTEINE 1-ASSOCIATED PROTEIN 1-RELATED-RELATED"/>
    <property type="match status" value="1"/>
</dbReference>